<dbReference type="Proteomes" id="UP001597262">
    <property type="component" value="Unassembled WGS sequence"/>
</dbReference>
<comment type="caution">
    <text evidence="1">The sequence shown here is derived from an EMBL/GenBank/DDBJ whole genome shotgun (WGS) entry which is preliminary data.</text>
</comment>
<accession>A0ABW3S499</accession>
<evidence type="ECO:0000313" key="2">
    <source>
        <dbReference type="Proteomes" id="UP001597262"/>
    </source>
</evidence>
<proteinExistence type="predicted"/>
<evidence type="ECO:0000313" key="1">
    <source>
        <dbReference type="EMBL" id="MFD1179191.1"/>
    </source>
</evidence>
<gene>
    <name evidence="1" type="ORF">ACFQ3W_23260</name>
</gene>
<keyword evidence="2" id="KW-1185">Reference proteome</keyword>
<reference evidence="2" key="1">
    <citation type="journal article" date="2019" name="Int. J. Syst. Evol. Microbiol.">
        <title>The Global Catalogue of Microorganisms (GCM) 10K type strain sequencing project: providing services to taxonomists for standard genome sequencing and annotation.</title>
        <authorList>
            <consortium name="The Broad Institute Genomics Platform"/>
            <consortium name="The Broad Institute Genome Sequencing Center for Infectious Disease"/>
            <person name="Wu L."/>
            <person name="Ma J."/>
        </authorList>
    </citation>
    <scope>NUCLEOTIDE SEQUENCE [LARGE SCALE GENOMIC DNA]</scope>
    <source>
        <strain evidence="2">CCUG 59189</strain>
    </source>
</reference>
<protein>
    <submittedName>
        <fullName evidence="1">Uncharacterized protein</fullName>
    </submittedName>
</protein>
<organism evidence="1 2">
    <name type="scientific">Paenibacillus puldeungensis</name>
    <dbReference type="NCBI Taxonomy" id="696536"/>
    <lineage>
        <taxon>Bacteria</taxon>
        <taxon>Bacillati</taxon>
        <taxon>Bacillota</taxon>
        <taxon>Bacilli</taxon>
        <taxon>Bacillales</taxon>
        <taxon>Paenibacillaceae</taxon>
        <taxon>Paenibacillus</taxon>
    </lineage>
</organism>
<sequence length="79" mass="8934">MKSFSELNATNSTIVEWEGKTLKTIQDPYVSDNGEQYIAHAIDAEGNEYLITWSVINYETTDESEACNWDEPVGVMLVK</sequence>
<dbReference type="EMBL" id="JBHTLM010000026">
    <property type="protein sequence ID" value="MFD1179191.1"/>
    <property type="molecule type" value="Genomic_DNA"/>
</dbReference>
<name>A0ABW3S499_9BACL</name>
<dbReference type="RefSeq" id="WP_379321617.1">
    <property type="nucleotide sequence ID" value="NZ_JBHTLM010000026.1"/>
</dbReference>